<gene>
    <name evidence="4" type="ORF">SAMN06295905_2969</name>
</gene>
<dbReference type="RefSeq" id="WP_086471327.1">
    <property type="nucleotide sequence ID" value="NZ_FXWK01000002.1"/>
</dbReference>
<keyword evidence="5" id="KW-1185">Reference proteome</keyword>
<feature type="transmembrane region" description="Helical" evidence="2">
    <location>
        <begin position="142"/>
        <end position="161"/>
    </location>
</feature>
<accession>A0A1Y6GD03</accession>
<dbReference type="EMBL" id="FXWK01000002">
    <property type="protein sequence ID" value="SMQ85680.1"/>
    <property type="molecule type" value="Genomic_DNA"/>
</dbReference>
<dbReference type="NCBIfam" id="TIGR00254">
    <property type="entry name" value="GGDEF"/>
    <property type="match status" value="1"/>
</dbReference>
<dbReference type="PROSITE" id="PS50887">
    <property type="entry name" value="GGDEF"/>
    <property type="match status" value="1"/>
</dbReference>
<feature type="region of interest" description="Disordered" evidence="1">
    <location>
        <begin position="333"/>
        <end position="352"/>
    </location>
</feature>
<name>A0A1Y6GD03_9HYPH</name>
<dbReference type="SMART" id="SM00267">
    <property type="entry name" value="GGDEF"/>
    <property type="match status" value="1"/>
</dbReference>
<dbReference type="AlphaFoldDB" id="A0A1Y6GD03"/>
<dbReference type="Proteomes" id="UP000194474">
    <property type="component" value="Unassembled WGS sequence"/>
</dbReference>
<evidence type="ECO:0000313" key="4">
    <source>
        <dbReference type="EMBL" id="SMQ85680.1"/>
    </source>
</evidence>
<dbReference type="InterPro" id="IPR029787">
    <property type="entry name" value="Nucleotide_cyclase"/>
</dbReference>
<evidence type="ECO:0000256" key="2">
    <source>
        <dbReference type="SAM" id="Phobius"/>
    </source>
</evidence>
<proteinExistence type="predicted"/>
<dbReference type="OrthoDB" id="9812260at2"/>
<dbReference type="InterPro" id="IPR000160">
    <property type="entry name" value="GGDEF_dom"/>
</dbReference>
<protein>
    <submittedName>
        <fullName evidence="4">Diguanylate cyclase (GGDEF) domain-containing protein</fullName>
    </submittedName>
</protein>
<feature type="domain" description="GGDEF" evidence="3">
    <location>
        <begin position="201"/>
        <end position="333"/>
    </location>
</feature>
<reference evidence="5" key="1">
    <citation type="submission" date="2017-04" db="EMBL/GenBank/DDBJ databases">
        <authorList>
            <person name="Varghese N."/>
            <person name="Submissions S."/>
        </authorList>
    </citation>
    <scope>NUCLEOTIDE SEQUENCE [LARGE SCALE GENOMIC DNA]</scope>
</reference>
<organism evidence="4 5">
    <name type="scientific">Devosia lucknowensis</name>
    <dbReference type="NCBI Taxonomy" id="1096929"/>
    <lineage>
        <taxon>Bacteria</taxon>
        <taxon>Pseudomonadati</taxon>
        <taxon>Pseudomonadota</taxon>
        <taxon>Alphaproteobacteria</taxon>
        <taxon>Hyphomicrobiales</taxon>
        <taxon>Devosiaceae</taxon>
        <taxon>Devosia</taxon>
    </lineage>
</organism>
<dbReference type="SUPFAM" id="SSF55073">
    <property type="entry name" value="Nucleotide cyclase"/>
    <property type="match status" value="1"/>
</dbReference>
<feature type="transmembrane region" description="Helical" evidence="2">
    <location>
        <begin position="21"/>
        <end position="47"/>
    </location>
</feature>
<keyword evidence="2" id="KW-0812">Transmembrane</keyword>
<dbReference type="Pfam" id="PF00990">
    <property type="entry name" value="GGDEF"/>
    <property type="match status" value="1"/>
</dbReference>
<dbReference type="Gene3D" id="3.30.70.270">
    <property type="match status" value="1"/>
</dbReference>
<dbReference type="PANTHER" id="PTHR46663:SF2">
    <property type="entry name" value="GGDEF DOMAIN-CONTAINING PROTEIN"/>
    <property type="match status" value="1"/>
</dbReference>
<keyword evidence="2" id="KW-0472">Membrane</keyword>
<dbReference type="PANTHER" id="PTHR46663">
    <property type="entry name" value="DIGUANYLATE CYCLASE DGCT-RELATED"/>
    <property type="match status" value="1"/>
</dbReference>
<evidence type="ECO:0000256" key="1">
    <source>
        <dbReference type="SAM" id="MobiDB-lite"/>
    </source>
</evidence>
<dbReference type="CDD" id="cd01949">
    <property type="entry name" value="GGDEF"/>
    <property type="match status" value="1"/>
</dbReference>
<keyword evidence="2" id="KW-1133">Transmembrane helix</keyword>
<evidence type="ECO:0000313" key="5">
    <source>
        <dbReference type="Proteomes" id="UP000194474"/>
    </source>
</evidence>
<dbReference type="InterPro" id="IPR052163">
    <property type="entry name" value="DGC-Regulatory_Protein"/>
</dbReference>
<sequence>MNIKPRLNAKDSDPGRALAPIRLLVLGAFLSAVLACTALFVSVLHVMSTTDELSMAEERMRATRIAEIIPHLPADQLPAAIAAMGRVAGLRALTLAPQPAAGEDMQSIPLLGEPLGGQFLSWRAERPGKILFETHAPTRVPLILGLIAMVLICLLAMLRYVRRLERQRRDAERQALRDHLTGLPNRLALDEELSRLADEGAAFSVLAFDLDRFKPINDLFGHHAGDLALIEIGQRLALQLRPGEILARVGGDEFVAVVRRDDPRTALAQLARDCIAAVGRPIHAVGANVTVGVSIGLVEDGGAHPPAALLKRVDRALYEAKRMAGSAFCFSGDKRRQSSGGRKGSAQARDAA</sequence>
<dbReference type="InterPro" id="IPR043128">
    <property type="entry name" value="Rev_trsase/Diguanyl_cyclase"/>
</dbReference>
<evidence type="ECO:0000259" key="3">
    <source>
        <dbReference type="PROSITE" id="PS50887"/>
    </source>
</evidence>